<keyword evidence="3" id="KW-1185">Reference proteome</keyword>
<protein>
    <submittedName>
        <fullName evidence="2">GL24780</fullName>
    </submittedName>
</protein>
<sequence>MAFSPPFRRSSTSFREFQGMCSWLDCGSHEAAAVSTMWRPVHCRRYQRSTGTTENNVANMRRRIQGWASASIRMTYVPYALAETESYPISHRQTEPCPALPRRIRDGPSPIPARQNRIQQDRIA</sequence>
<evidence type="ECO:0000313" key="2">
    <source>
        <dbReference type="EMBL" id="EDW35169.1"/>
    </source>
</evidence>
<dbReference type="HOGENOM" id="CLU_2006265_0_0_1"/>
<evidence type="ECO:0000256" key="1">
    <source>
        <dbReference type="SAM" id="MobiDB-lite"/>
    </source>
</evidence>
<accession>B4H8W0</accession>
<evidence type="ECO:0000313" key="3">
    <source>
        <dbReference type="Proteomes" id="UP000008744"/>
    </source>
</evidence>
<dbReference type="Proteomes" id="UP000008744">
    <property type="component" value="Unassembled WGS sequence"/>
</dbReference>
<reference evidence="2 3" key="1">
    <citation type="journal article" date="2007" name="Nature">
        <title>Evolution of genes and genomes on the Drosophila phylogeny.</title>
        <authorList>
            <consortium name="Drosophila 12 Genomes Consortium"/>
            <person name="Clark A.G."/>
            <person name="Eisen M.B."/>
            <person name="Smith D.R."/>
            <person name="Bergman C.M."/>
            <person name="Oliver B."/>
            <person name="Markow T.A."/>
            <person name="Kaufman T.C."/>
            <person name="Kellis M."/>
            <person name="Gelbart W."/>
            <person name="Iyer V.N."/>
            <person name="Pollard D.A."/>
            <person name="Sackton T.B."/>
            <person name="Larracuente A.M."/>
            <person name="Singh N.D."/>
            <person name="Abad J.P."/>
            <person name="Abt D.N."/>
            <person name="Adryan B."/>
            <person name="Aguade M."/>
            <person name="Akashi H."/>
            <person name="Anderson W.W."/>
            <person name="Aquadro C.F."/>
            <person name="Ardell D.H."/>
            <person name="Arguello R."/>
            <person name="Artieri C.G."/>
            <person name="Barbash D.A."/>
            <person name="Barker D."/>
            <person name="Barsanti P."/>
            <person name="Batterham P."/>
            <person name="Batzoglou S."/>
            <person name="Begun D."/>
            <person name="Bhutkar A."/>
            <person name="Blanco E."/>
            <person name="Bosak S.A."/>
            <person name="Bradley R.K."/>
            <person name="Brand A.D."/>
            <person name="Brent M.R."/>
            <person name="Brooks A.N."/>
            <person name="Brown R.H."/>
            <person name="Butlin R.K."/>
            <person name="Caggese C."/>
            <person name="Calvi B.R."/>
            <person name="Bernardo de Carvalho A."/>
            <person name="Caspi A."/>
            <person name="Castrezana S."/>
            <person name="Celniker S.E."/>
            <person name="Chang J.L."/>
            <person name="Chapple C."/>
            <person name="Chatterji S."/>
            <person name="Chinwalla A."/>
            <person name="Civetta A."/>
            <person name="Clifton S.W."/>
            <person name="Comeron J.M."/>
            <person name="Costello J.C."/>
            <person name="Coyne J.A."/>
            <person name="Daub J."/>
            <person name="David R.G."/>
            <person name="Delcher A.L."/>
            <person name="Delehaunty K."/>
            <person name="Do C.B."/>
            <person name="Ebling H."/>
            <person name="Edwards K."/>
            <person name="Eickbush T."/>
            <person name="Evans J.D."/>
            <person name="Filipski A."/>
            <person name="Findeiss S."/>
            <person name="Freyhult E."/>
            <person name="Fulton L."/>
            <person name="Fulton R."/>
            <person name="Garcia A.C."/>
            <person name="Gardiner A."/>
            <person name="Garfield D.A."/>
            <person name="Garvin B.E."/>
            <person name="Gibson G."/>
            <person name="Gilbert D."/>
            <person name="Gnerre S."/>
            <person name="Godfrey J."/>
            <person name="Good R."/>
            <person name="Gotea V."/>
            <person name="Gravely B."/>
            <person name="Greenberg A.J."/>
            <person name="Griffiths-Jones S."/>
            <person name="Gross S."/>
            <person name="Guigo R."/>
            <person name="Gustafson E.A."/>
            <person name="Haerty W."/>
            <person name="Hahn M.W."/>
            <person name="Halligan D.L."/>
            <person name="Halpern A.L."/>
            <person name="Halter G.M."/>
            <person name="Han M.V."/>
            <person name="Heger A."/>
            <person name="Hillier L."/>
            <person name="Hinrichs A.S."/>
            <person name="Holmes I."/>
            <person name="Hoskins R.A."/>
            <person name="Hubisz M.J."/>
            <person name="Hultmark D."/>
            <person name="Huntley M.A."/>
            <person name="Jaffe D.B."/>
            <person name="Jagadeeshan S."/>
            <person name="Jeck W.R."/>
            <person name="Johnson J."/>
            <person name="Jones C.D."/>
            <person name="Jordan W.C."/>
            <person name="Karpen G.H."/>
            <person name="Kataoka E."/>
            <person name="Keightley P.D."/>
            <person name="Kheradpour P."/>
            <person name="Kirkness E.F."/>
            <person name="Koerich L.B."/>
            <person name="Kristiansen K."/>
            <person name="Kudrna D."/>
            <person name="Kulathinal R.J."/>
            <person name="Kumar S."/>
            <person name="Kwok R."/>
            <person name="Lander E."/>
            <person name="Langley C.H."/>
            <person name="Lapoint R."/>
            <person name="Lazzaro B.P."/>
            <person name="Lee S.J."/>
            <person name="Levesque L."/>
            <person name="Li R."/>
            <person name="Lin C.F."/>
            <person name="Lin M.F."/>
            <person name="Lindblad-Toh K."/>
            <person name="Llopart A."/>
            <person name="Long M."/>
            <person name="Low L."/>
            <person name="Lozovsky E."/>
            <person name="Lu J."/>
            <person name="Luo M."/>
            <person name="Machado C.A."/>
            <person name="Makalowski W."/>
            <person name="Marzo M."/>
            <person name="Matsuda M."/>
            <person name="Matzkin L."/>
            <person name="McAllister B."/>
            <person name="McBride C.S."/>
            <person name="McKernan B."/>
            <person name="McKernan K."/>
            <person name="Mendez-Lago M."/>
            <person name="Minx P."/>
            <person name="Mollenhauer M.U."/>
            <person name="Montooth K."/>
            <person name="Mount S.M."/>
            <person name="Mu X."/>
            <person name="Myers E."/>
            <person name="Negre B."/>
            <person name="Newfeld S."/>
            <person name="Nielsen R."/>
            <person name="Noor M.A."/>
            <person name="O'Grady P."/>
            <person name="Pachter L."/>
            <person name="Papaceit M."/>
            <person name="Parisi M.J."/>
            <person name="Parisi M."/>
            <person name="Parts L."/>
            <person name="Pedersen J.S."/>
            <person name="Pesole G."/>
            <person name="Phillippy A.M."/>
            <person name="Ponting C.P."/>
            <person name="Pop M."/>
            <person name="Porcelli D."/>
            <person name="Powell J.R."/>
            <person name="Prohaska S."/>
            <person name="Pruitt K."/>
            <person name="Puig M."/>
            <person name="Quesneville H."/>
            <person name="Ram K.R."/>
            <person name="Rand D."/>
            <person name="Rasmussen M.D."/>
            <person name="Reed L.K."/>
            <person name="Reenan R."/>
            <person name="Reily A."/>
            <person name="Remington K.A."/>
            <person name="Rieger T.T."/>
            <person name="Ritchie M.G."/>
            <person name="Robin C."/>
            <person name="Rogers Y.H."/>
            <person name="Rohde C."/>
            <person name="Rozas J."/>
            <person name="Rubenfield M.J."/>
            <person name="Ruiz A."/>
            <person name="Russo S."/>
            <person name="Salzberg S.L."/>
            <person name="Sanchez-Gracia A."/>
            <person name="Saranga D.J."/>
            <person name="Sato H."/>
            <person name="Schaeffer S.W."/>
            <person name="Schatz M.C."/>
            <person name="Schlenke T."/>
            <person name="Schwartz R."/>
            <person name="Segarra C."/>
            <person name="Singh R.S."/>
            <person name="Sirot L."/>
            <person name="Sirota M."/>
            <person name="Sisneros N.B."/>
            <person name="Smith C.D."/>
            <person name="Smith T.F."/>
            <person name="Spieth J."/>
            <person name="Stage D.E."/>
            <person name="Stark A."/>
            <person name="Stephan W."/>
            <person name="Strausberg R.L."/>
            <person name="Strempel S."/>
            <person name="Sturgill D."/>
            <person name="Sutton G."/>
            <person name="Sutton G.G."/>
            <person name="Tao W."/>
            <person name="Teichmann S."/>
            <person name="Tobari Y.N."/>
            <person name="Tomimura Y."/>
            <person name="Tsolas J.M."/>
            <person name="Valente V.L."/>
            <person name="Venter E."/>
            <person name="Venter J.C."/>
            <person name="Vicario S."/>
            <person name="Vieira F.G."/>
            <person name="Vilella A.J."/>
            <person name="Villasante A."/>
            <person name="Walenz B."/>
            <person name="Wang J."/>
            <person name="Wasserman M."/>
            <person name="Watts T."/>
            <person name="Wilson D."/>
            <person name="Wilson R.K."/>
            <person name="Wing R.A."/>
            <person name="Wolfner M.F."/>
            <person name="Wong A."/>
            <person name="Wong G.K."/>
            <person name="Wu C.I."/>
            <person name="Wu G."/>
            <person name="Yamamoto D."/>
            <person name="Yang H.P."/>
            <person name="Yang S.P."/>
            <person name="Yorke J.A."/>
            <person name="Yoshida K."/>
            <person name="Zdobnov E."/>
            <person name="Zhang P."/>
            <person name="Zhang Y."/>
            <person name="Zimin A.V."/>
            <person name="Baldwin J."/>
            <person name="Abdouelleil A."/>
            <person name="Abdulkadir J."/>
            <person name="Abebe A."/>
            <person name="Abera B."/>
            <person name="Abreu J."/>
            <person name="Acer S.C."/>
            <person name="Aftuck L."/>
            <person name="Alexander A."/>
            <person name="An P."/>
            <person name="Anderson E."/>
            <person name="Anderson S."/>
            <person name="Arachi H."/>
            <person name="Azer M."/>
            <person name="Bachantsang P."/>
            <person name="Barry A."/>
            <person name="Bayul T."/>
            <person name="Berlin A."/>
            <person name="Bessette D."/>
            <person name="Bloom T."/>
            <person name="Blye J."/>
            <person name="Boguslavskiy L."/>
            <person name="Bonnet C."/>
            <person name="Boukhgalter B."/>
            <person name="Bourzgui I."/>
            <person name="Brown A."/>
            <person name="Cahill P."/>
            <person name="Channer S."/>
            <person name="Cheshatsang Y."/>
            <person name="Chuda L."/>
            <person name="Citroen M."/>
            <person name="Collymore A."/>
            <person name="Cooke P."/>
            <person name="Costello M."/>
            <person name="D'Aco K."/>
            <person name="Daza R."/>
            <person name="De Haan G."/>
            <person name="DeGray S."/>
            <person name="DeMaso C."/>
            <person name="Dhargay N."/>
            <person name="Dooley K."/>
            <person name="Dooley E."/>
            <person name="Doricent M."/>
            <person name="Dorje P."/>
            <person name="Dorjee K."/>
            <person name="Dupes A."/>
            <person name="Elong R."/>
            <person name="Falk J."/>
            <person name="Farina A."/>
            <person name="Faro S."/>
            <person name="Ferguson D."/>
            <person name="Fisher S."/>
            <person name="Foley C.D."/>
            <person name="Franke A."/>
            <person name="Friedrich D."/>
            <person name="Gadbois L."/>
            <person name="Gearin G."/>
            <person name="Gearin C.R."/>
            <person name="Giannoukos G."/>
            <person name="Goode T."/>
            <person name="Graham J."/>
            <person name="Grandbois E."/>
            <person name="Grewal S."/>
            <person name="Gyaltsen K."/>
            <person name="Hafez N."/>
            <person name="Hagos B."/>
            <person name="Hall J."/>
            <person name="Henson C."/>
            <person name="Hollinger A."/>
            <person name="Honan T."/>
            <person name="Huard M.D."/>
            <person name="Hughes L."/>
            <person name="Hurhula B."/>
            <person name="Husby M.E."/>
            <person name="Kamat A."/>
            <person name="Kanga B."/>
            <person name="Kashin S."/>
            <person name="Khazanovich D."/>
            <person name="Kisner P."/>
            <person name="Lance K."/>
            <person name="Lara M."/>
            <person name="Lee W."/>
            <person name="Lennon N."/>
            <person name="Letendre F."/>
            <person name="LeVine R."/>
            <person name="Lipovsky A."/>
            <person name="Liu X."/>
            <person name="Liu J."/>
            <person name="Liu S."/>
            <person name="Lokyitsang T."/>
            <person name="Lokyitsang Y."/>
            <person name="Lubonja R."/>
            <person name="Lui A."/>
            <person name="MacDonald P."/>
            <person name="Magnisalis V."/>
            <person name="Maru K."/>
            <person name="Matthews C."/>
            <person name="McCusker W."/>
            <person name="McDonough S."/>
            <person name="Mehta T."/>
            <person name="Meldrim J."/>
            <person name="Meneus L."/>
            <person name="Mihai O."/>
            <person name="Mihalev A."/>
            <person name="Mihova T."/>
            <person name="Mittelman R."/>
            <person name="Mlenga V."/>
            <person name="Montmayeur A."/>
            <person name="Mulrain L."/>
            <person name="Navidi A."/>
            <person name="Naylor J."/>
            <person name="Negash T."/>
            <person name="Nguyen T."/>
            <person name="Nguyen N."/>
            <person name="Nicol R."/>
            <person name="Norbu C."/>
            <person name="Norbu N."/>
            <person name="Novod N."/>
            <person name="O'Neill B."/>
            <person name="Osman S."/>
            <person name="Markiewicz E."/>
            <person name="Oyono O.L."/>
            <person name="Patti C."/>
            <person name="Phunkhang P."/>
            <person name="Pierre F."/>
            <person name="Priest M."/>
            <person name="Raghuraman S."/>
            <person name="Rege F."/>
            <person name="Reyes R."/>
            <person name="Rise C."/>
            <person name="Rogov P."/>
            <person name="Ross K."/>
            <person name="Ryan E."/>
            <person name="Settipalli S."/>
            <person name="Shea T."/>
            <person name="Sherpa N."/>
            <person name="Shi L."/>
            <person name="Shih D."/>
            <person name="Sparrow T."/>
            <person name="Spaulding J."/>
            <person name="Stalker J."/>
            <person name="Stange-Thomann N."/>
            <person name="Stavropoulos S."/>
            <person name="Stone C."/>
            <person name="Strader C."/>
            <person name="Tesfaye S."/>
            <person name="Thomson T."/>
            <person name="Thoulutsang Y."/>
            <person name="Thoulutsang D."/>
            <person name="Topham K."/>
            <person name="Topping I."/>
            <person name="Tsamla T."/>
            <person name="Vassiliev H."/>
            <person name="Vo A."/>
            <person name="Wangchuk T."/>
            <person name="Wangdi T."/>
            <person name="Weiand M."/>
            <person name="Wilkinson J."/>
            <person name="Wilson A."/>
            <person name="Yadav S."/>
            <person name="Young G."/>
            <person name="Yu Q."/>
            <person name="Zembek L."/>
            <person name="Zhong D."/>
            <person name="Zimmer A."/>
            <person name="Zwirko Z."/>
            <person name="Jaffe D.B."/>
            <person name="Alvarez P."/>
            <person name="Brockman W."/>
            <person name="Butler J."/>
            <person name="Chin C."/>
            <person name="Gnerre S."/>
            <person name="Grabherr M."/>
            <person name="Kleber M."/>
            <person name="Mauceli E."/>
            <person name="MacCallum I."/>
        </authorList>
    </citation>
    <scope>NUCLEOTIDE SEQUENCE [LARGE SCALE GENOMIC DNA]</scope>
    <source>
        <strain evidence="3">MSH-3 / Tucson 14011-0111.49</strain>
    </source>
</reference>
<dbReference type="AlphaFoldDB" id="B4H8W0"/>
<name>B4H8W0_DROPE</name>
<dbReference type="EMBL" id="CH479225">
    <property type="protein sequence ID" value="EDW35169.1"/>
    <property type="molecule type" value="Genomic_DNA"/>
</dbReference>
<dbReference type="KEGG" id="dpe:6602259"/>
<organism evidence="3">
    <name type="scientific">Drosophila persimilis</name>
    <name type="common">Fruit fly</name>
    <dbReference type="NCBI Taxonomy" id="7234"/>
    <lineage>
        <taxon>Eukaryota</taxon>
        <taxon>Metazoa</taxon>
        <taxon>Ecdysozoa</taxon>
        <taxon>Arthropoda</taxon>
        <taxon>Hexapoda</taxon>
        <taxon>Insecta</taxon>
        <taxon>Pterygota</taxon>
        <taxon>Neoptera</taxon>
        <taxon>Endopterygota</taxon>
        <taxon>Diptera</taxon>
        <taxon>Brachycera</taxon>
        <taxon>Muscomorpha</taxon>
        <taxon>Ephydroidea</taxon>
        <taxon>Drosophilidae</taxon>
        <taxon>Drosophila</taxon>
        <taxon>Sophophora</taxon>
    </lineage>
</organism>
<proteinExistence type="predicted"/>
<feature type="region of interest" description="Disordered" evidence="1">
    <location>
        <begin position="90"/>
        <end position="124"/>
    </location>
</feature>
<gene>
    <name evidence="2" type="primary">Dper\GL24780</name>
    <name evidence="2" type="ORF">Dper_GL24780</name>
</gene>